<evidence type="ECO:0000313" key="2">
    <source>
        <dbReference type="Proteomes" id="UP000230233"/>
    </source>
</evidence>
<reference evidence="2" key="1">
    <citation type="submission" date="2017-10" db="EMBL/GenBank/DDBJ databases">
        <title>Rapid genome shrinkage in a self-fertile nematode reveals novel sperm competition proteins.</title>
        <authorList>
            <person name="Yin D."/>
            <person name="Schwarz E.M."/>
            <person name="Thomas C.G."/>
            <person name="Felde R.L."/>
            <person name="Korf I.F."/>
            <person name="Cutter A.D."/>
            <person name="Schartner C.M."/>
            <person name="Ralston E.J."/>
            <person name="Meyer B.J."/>
            <person name="Haag E.S."/>
        </authorList>
    </citation>
    <scope>NUCLEOTIDE SEQUENCE [LARGE SCALE GENOMIC DNA]</scope>
    <source>
        <strain evidence="2">JU1422</strain>
    </source>
</reference>
<comment type="caution">
    <text evidence="1">The sequence shown here is derived from an EMBL/GenBank/DDBJ whole genome shotgun (WGS) entry which is preliminary data.</text>
</comment>
<proteinExistence type="predicted"/>
<sequence>MFKIKFLTHIDERDHVSEAFVLRKKRRELRSIECLGVVSSVQMIGELLEIETCRVIVECIDFVEDQKPVDFGEQRVADKRSEHVHCLVFEMAFLKIDFEYER</sequence>
<gene>
    <name evidence="1" type="primary">Cnig_chr_IV.g13287</name>
    <name evidence="1" type="ORF">B9Z55_013287</name>
</gene>
<evidence type="ECO:0000313" key="1">
    <source>
        <dbReference type="EMBL" id="PIC33236.1"/>
    </source>
</evidence>
<organism evidence="1 2">
    <name type="scientific">Caenorhabditis nigoni</name>
    <dbReference type="NCBI Taxonomy" id="1611254"/>
    <lineage>
        <taxon>Eukaryota</taxon>
        <taxon>Metazoa</taxon>
        <taxon>Ecdysozoa</taxon>
        <taxon>Nematoda</taxon>
        <taxon>Chromadorea</taxon>
        <taxon>Rhabditida</taxon>
        <taxon>Rhabditina</taxon>
        <taxon>Rhabditomorpha</taxon>
        <taxon>Rhabditoidea</taxon>
        <taxon>Rhabditidae</taxon>
        <taxon>Peloderinae</taxon>
        <taxon>Caenorhabditis</taxon>
    </lineage>
</organism>
<accession>A0A2G5U1Y9</accession>
<dbReference type="EMBL" id="PDUG01000004">
    <property type="protein sequence ID" value="PIC33236.1"/>
    <property type="molecule type" value="Genomic_DNA"/>
</dbReference>
<protein>
    <submittedName>
        <fullName evidence="1">Uncharacterized protein</fullName>
    </submittedName>
</protein>
<dbReference type="Proteomes" id="UP000230233">
    <property type="component" value="Chromosome IV"/>
</dbReference>
<keyword evidence="2" id="KW-1185">Reference proteome</keyword>
<dbReference type="AlphaFoldDB" id="A0A2G5U1Y9"/>
<name>A0A2G5U1Y9_9PELO</name>